<protein>
    <recommendedName>
        <fullName evidence="3">DUF1643 domain-containing protein</fullName>
    </recommendedName>
</protein>
<reference evidence="1 2" key="1">
    <citation type="submission" date="2018-03" db="EMBL/GenBank/DDBJ databases">
        <title>Genome sequence of Paenibacillus elgii strain AC13 an antimicrobial compound producing bacteria.</title>
        <authorList>
            <person name="Kurokawa A.S."/>
            <person name="Araujo J.F."/>
            <person name="Costa R.A."/>
            <person name="Ortega D.B."/>
            <person name="Pires A.S."/>
            <person name="Pappas G.J.Jr."/>
            <person name="Franco O.L."/>
            <person name="Barreto C."/>
            <person name="Magalhaes B.S."/>
            <person name="Kruger R.H."/>
        </authorList>
    </citation>
    <scope>NUCLEOTIDE SEQUENCE [LARGE SCALE GENOMIC DNA]</scope>
    <source>
        <strain evidence="1 2">AC13</strain>
    </source>
</reference>
<dbReference type="EMBL" id="PYHP01000021">
    <property type="protein sequence ID" value="PUA39780.1"/>
    <property type="molecule type" value="Genomic_DNA"/>
</dbReference>
<gene>
    <name evidence="1" type="ORF">C8Z91_07655</name>
</gene>
<evidence type="ECO:0000313" key="2">
    <source>
        <dbReference type="Proteomes" id="UP000244184"/>
    </source>
</evidence>
<dbReference type="Pfam" id="PF07799">
    <property type="entry name" value="DUF1643"/>
    <property type="match status" value="1"/>
</dbReference>
<accession>A0A2T6G6J2</accession>
<comment type="caution">
    <text evidence="1">The sequence shown here is derived from an EMBL/GenBank/DDBJ whole genome shotgun (WGS) entry which is preliminary data.</text>
</comment>
<dbReference type="AlphaFoldDB" id="A0A2T6G6J2"/>
<evidence type="ECO:0008006" key="3">
    <source>
        <dbReference type="Google" id="ProtNLM"/>
    </source>
</evidence>
<sequence>MNPVPFRLGSTLSNIVMHLEKENIGSFEVVNLYPYTSDKKDLLPEDKRKFDEYNYKHIEEAVNSSEIVVLFWGNDNIVSRNPRFVELLMRNTEKLRCFRVTSKNCPDYIYGLSLKHSLQKCTISENGDITIKN</sequence>
<proteinExistence type="predicted"/>
<name>A0A2T6G6J2_9BACL</name>
<evidence type="ECO:0000313" key="1">
    <source>
        <dbReference type="EMBL" id="PUA39780.1"/>
    </source>
</evidence>
<organism evidence="1 2">
    <name type="scientific">Paenibacillus elgii</name>
    <dbReference type="NCBI Taxonomy" id="189691"/>
    <lineage>
        <taxon>Bacteria</taxon>
        <taxon>Bacillati</taxon>
        <taxon>Bacillota</taxon>
        <taxon>Bacilli</taxon>
        <taxon>Bacillales</taxon>
        <taxon>Paenibacillaceae</taxon>
        <taxon>Paenibacillus</taxon>
    </lineage>
</organism>
<dbReference type="InterPro" id="IPR012441">
    <property type="entry name" value="DUF1643"/>
</dbReference>
<dbReference type="Proteomes" id="UP000244184">
    <property type="component" value="Unassembled WGS sequence"/>
</dbReference>